<dbReference type="eggNOG" id="ENOG502TIGW">
    <property type="taxonomic scope" value="Eukaryota"/>
</dbReference>
<sequence>MKISKGLTLGLLKNPDFECDFVRFSMDELTINRAFWITKETFLAMDCARITLQGNRQLPIREFVSQWLSSRNTRFEWLKISWNGEEINWNDGFMKWSSANRGRNFKISSSKRVDCSKGTDFLREDGLLATVVTGEHSTIYFIVWHKRFQPEADGLQLDSW</sequence>
<feature type="domain" description="Sdz-33 F-box" evidence="1">
    <location>
        <begin position="25"/>
        <end position="80"/>
    </location>
</feature>
<dbReference type="InterPro" id="IPR012885">
    <property type="entry name" value="F-box_Sdz-33"/>
</dbReference>
<accession>A0A1I7TL10</accession>
<dbReference type="AlphaFoldDB" id="A0A1I7TL10"/>
<evidence type="ECO:0000313" key="2">
    <source>
        <dbReference type="Proteomes" id="UP000095282"/>
    </source>
</evidence>
<organism evidence="2 3">
    <name type="scientific">Caenorhabditis tropicalis</name>
    <dbReference type="NCBI Taxonomy" id="1561998"/>
    <lineage>
        <taxon>Eukaryota</taxon>
        <taxon>Metazoa</taxon>
        <taxon>Ecdysozoa</taxon>
        <taxon>Nematoda</taxon>
        <taxon>Chromadorea</taxon>
        <taxon>Rhabditida</taxon>
        <taxon>Rhabditina</taxon>
        <taxon>Rhabditomorpha</taxon>
        <taxon>Rhabditoidea</taxon>
        <taxon>Rhabditidae</taxon>
        <taxon>Peloderinae</taxon>
        <taxon>Caenorhabditis</taxon>
    </lineage>
</organism>
<dbReference type="WBParaSite" id="Csp11.Scaffold628.g6961.t1">
    <property type="protein sequence ID" value="Csp11.Scaffold628.g6961.t1"/>
    <property type="gene ID" value="Csp11.Scaffold628.g6961"/>
</dbReference>
<evidence type="ECO:0000313" key="3">
    <source>
        <dbReference type="WBParaSite" id="Csp11.Scaffold628.g6961.t1"/>
    </source>
</evidence>
<reference evidence="3" key="1">
    <citation type="submission" date="2016-11" db="UniProtKB">
        <authorList>
            <consortium name="WormBaseParasite"/>
        </authorList>
    </citation>
    <scope>IDENTIFICATION</scope>
</reference>
<dbReference type="Pfam" id="PF07735">
    <property type="entry name" value="FBA_2"/>
    <property type="match status" value="1"/>
</dbReference>
<proteinExistence type="predicted"/>
<evidence type="ECO:0000259" key="1">
    <source>
        <dbReference type="Pfam" id="PF07735"/>
    </source>
</evidence>
<dbReference type="Proteomes" id="UP000095282">
    <property type="component" value="Unplaced"/>
</dbReference>
<name>A0A1I7TL10_9PELO</name>
<protein>
    <submittedName>
        <fullName evidence="3">FBA_2 domain-containing protein</fullName>
    </submittedName>
</protein>
<keyword evidence="2" id="KW-1185">Reference proteome</keyword>
<dbReference type="PANTHER" id="PTHR21503">
    <property type="entry name" value="F-BOX-CONTAINING HYPOTHETICAL PROTEIN C.ELEGANS"/>
    <property type="match status" value="1"/>
</dbReference>